<dbReference type="PANTHER" id="PTHR33304:SF9">
    <property type="entry name" value="RING_FYVE_PHD ZINC FINGER SUPERFAMILY PROTEIN"/>
    <property type="match status" value="1"/>
</dbReference>
<proteinExistence type="predicted"/>
<reference evidence="7" key="1">
    <citation type="submission" date="2019-09" db="EMBL/GenBank/DDBJ databases">
        <title>Draft genome information of white flower Hibiscus syriacus.</title>
        <authorList>
            <person name="Kim Y.-M."/>
        </authorList>
    </citation>
    <scope>NUCLEOTIDE SEQUENCE [LARGE SCALE GENOMIC DNA]</scope>
    <source>
        <strain evidence="7">YM2019G1</strain>
    </source>
</reference>
<keyword evidence="5" id="KW-0804">Transcription</keyword>
<feature type="region of interest" description="Disordered" evidence="6">
    <location>
        <begin position="121"/>
        <end position="177"/>
    </location>
</feature>
<evidence type="ECO:0000256" key="1">
    <source>
        <dbReference type="ARBA" id="ARBA00022723"/>
    </source>
</evidence>
<feature type="compositionally biased region" description="Basic and acidic residues" evidence="6">
    <location>
        <begin position="153"/>
        <end position="162"/>
    </location>
</feature>
<comment type="caution">
    <text evidence="7">The sequence shown here is derived from an EMBL/GenBank/DDBJ whole genome shotgun (WGS) entry which is preliminary data.</text>
</comment>
<evidence type="ECO:0000313" key="7">
    <source>
        <dbReference type="EMBL" id="KAE8697720.1"/>
    </source>
</evidence>
<evidence type="ECO:0000256" key="5">
    <source>
        <dbReference type="ARBA" id="ARBA00023163"/>
    </source>
</evidence>
<feature type="compositionally biased region" description="Polar residues" evidence="6">
    <location>
        <begin position="167"/>
        <end position="177"/>
    </location>
</feature>
<evidence type="ECO:0000256" key="2">
    <source>
        <dbReference type="ARBA" id="ARBA00022771"/>
    </source>
</evidence>
<keyword evidence="8" id="KW-1185">Reference proteome</keyword>
<dbReference type="EMBL" id="VEPZ02001049">
    <property type="protein sequence ID" value="KAE8697720.1"/>
    <property type="molecule type" value="Genomic_DNA"/>
</dbReference>
<accession>A0A6A3A0A2</accession>
<dbReference type="GO" id="GO:0008270">
    <property type="term" value="F:zinc ion binding"/>
    <property type="evidence" value="ECO:0007669"/>
    <property type="project" value="UniProtKB-KW"/>
</dbReference>
<evidence type="ECO:0000256" key="6">
    <source>
        <dbReference type="SAM" id="MobiDB-lite"/>
    </source>
</evidence>
<feature type="region of interest" description="Disordered" evidence="6">
    <location>
        <begin position="1"/>
        <end position="35"/>
    </location>
</feature>
<keyword evidence="1" id="KW-0479">Metal-binding</keyword>
<sequence length="434" mass="47027">MKDGGSGGSSTMIQIPSSHSGSSKSAIGGRSEISPKIHPKLEADIEGSSENPLDKTGKSLKEYELDESVKVCDICGDVGREDLLAICSKCTDVIVCEKCFGKFLKVIGSVKNRSWLRKLKAKSKGASASKRQAIDGSPRSLSPNRVSSLSRESSFKNLDKGKVRPSPQISLGNHSGNDMQEVVRSLTSGPQLQTPKAVLSTNGDISSEQKLNHVNLTEEPSSSSSLTFERQPSNINGDMSYGLYHLLLEPSPEEINKGNKLKAAVEAAKRLKPGICERTSQDQSSVCNKAKIVVSVEFTDERQANLCNQASTGDTKLLNSHSTDAVSVVSSAGELSMRDIHAPPSARTSDVSKMSAILEHEYIWQGAFDVNKLGKPPDFCGGIQVHISTLHHIKCWRLSTLFPTRSDPELNDCLQATETRTGSLKVEEEMHIDY</sequence>
<feature type="compositionally biased region" description="Polar residues" evidence="6">
    <location>
        <begin position="139"/>
        <end position="152"/>
    </location>
</feature>
<dbReference type="InterPro" id="IPR049914">
    <property type="entry name" value="PHD1-3/5-6"/>
</dbReference>
<dbReference type="Proteomes" id="UP000436088">
    <property type="component" value="Unassembled WGS sequence"/>
</dbReference>
<dbReference type="PANTHER" id="PTHR33304">
    <property type="match status" value="1"/>
</dbReference>
<keyword evidence="3" id="KW-0862">Zinc</keyword>
<protein>
    <submittedName>
        <fullName evidence="7">Uncharacterized protein</fullName>
    </submittedName>
</protein>
<gene>
    <name evidence="7" type="ORF">F3Y22_tig00110610pilonHSYRG00162</name>
</gene>
<dbReference type="GO" id="GO:0140566">
    <property type="term" value="F:histone reader activity"/>
    <property type="evidence" value="ECO:0007669"/>
    <property type="project" value="InterPro"/>
</dbReference>
<dbReference type="AlphaFoldDB" id="A0A6A3A0A2"/>
<keyword evidence="2" id="KW-0863">Zinc-finger</keyword>
<dbReference type="GO" id="GO:0034244">
    <property type="term" value="P:negative regulation of transcription elongation by RNA polymerase II"/>
    <property type="evidence" value="ECO:0007669"/>
    <property type="project" value="InterPro"/>
</dbReference>
<evidence type="ECO:0000313" key="8">
    <source>
        <dbReference type="Proteomes" id="UP000436088"/>
    </source>
</evidence>
<name>A0A6A3A0A2_HIBSY</name>
<evidence type="ECO:0000256" key="3">
    <source>
        <dbReference type="ARBA" id="ARBA00022833"/>
    </source>
</evidence>
<organism evidence="7 8">
    <name type="scientific">Hibiscus syriacus</name>
    <name type="common">Rose of Sharon</name>
    <dbReference type="NCBI Taxonomy" id="106335"/>
    <lineage>
        <taxon>Eukaryota</taxon>
        <taxon>Viridiplantae</taxon>
        <taxon>Streptophyta</taxon>
        <taxon>Embryophyta</taxon>
        <taxon>Tracheophyta</taxon>
        <taxon>Spermatophyta</taxon>
        <taxon>Magnoliopsida</taxon>
        <taxon>eudicotyledons</taxon>
        <taxon>Gunneridae</taxon>
        <taxon>Pentapetalae</taxon>
        <taxon>rosids</taxon>
        <taxon>malvids</taxon>
        <taxon>Malvales</taxon>
        <taxon>Malvaceae</taxon>
        <taxon>Malvoideae</taxon>
        <taxon>Hibiscus</taxon>
    </lineage>
</organism>
<keyword evidence="4" id="KW-0805">Transcription regulation</keyword>
<evidence type="ECO:0000256" key="4">
    <source>
        <dbReference type="ARBA" id="ARBA00023015"/>
    </source>
</evidence>